<dbReference type="EMBL" id="JAWDGP010001493">
    <property type="protein sequence ID" value="KAK3790976.1"/>
    <property type="molecule type" value="Genomic_DNA"/>
</dbReference>
<organism evidence="1 2">
    <name type="scientific">Elysia crispata</name>
    <name type="common">lettuce slug</name>
    <dbReference type="NCBI Taxonomy" id="231223"/>
    <lineage>
        <taxon>Eukaryota</taxon>
        <taxon>Metazoa</taxon>
        <taxon>Spiralia</taxon>
        <taxon>Lophotrochozoa</taxon>
        <taxon>Mollusca</taxon>
        <taxon>Gastropoda</taxon>
        <taxon>Heterobranchia</taxon>
        <taxon>Euthyneura</taxon>
        <taxon>Panpulmonata</taxon>
        <taxon>Sacoglossa</taxon>
        <taxon>Placobranchoidea</taxon>
        <taxon>Plakobranchidae</taxon>
        <taxon>Elysia</taxon>
    </lineage>
</organism>
<name>A0AAE1APK2_9GAST</name>
<comment type="caution">
    <text evidence="1">The sequence shown here is derived from an EMBL/GenBank/DDBJ whole genome shotgun (WGS) entry which is preliminary data.</text>
</comment>
<keyword evidence="2" id="KW-1185">Reference proteome</keyword>
<evidence type="ECO:0000313" key="1">
    <source>
        <dbReference type="EMBL" id="KAK3790976.1"/>
    </source>
</evidence>
<sequence>MDATERLASDKNCLTSLMDAAERLASNKNCFTSLMDATEIILVSQARCVTSQMEATHGDWLLKKIVTDDQGSCQSASCIITAGRGYVWTYKTGSVVTTASCKSKRIPCEMKELAVKLTEVTAQSLRICSAQLLKGSYRPECRGRELILLQYPQDIIFWSLRVSLPLTGAWLYTLLWIGKDGQPCVFEEHLYLSFIPRAPTGTPLSLVHSSGIHRLTGQLVGCLKLHYCRVAADLAVVLRVPSVVASEMLAAAANQTIDIARPVNRHVGLGGILAAVDRHVCHHTWAAAAVEKHNESRGN</sequence>
<evidence type="ECO:0000313" key="2">
    <source>
        <dbReference type="Proteomes" id="UP001283361"/>
    </source>
</evidence>
<dbReference type="AlphaFoldDB" id="A0AAE1APK2"/>
<protein>
    <submittedName>
        <fullName evidence="1">Uncharacterized protein</fullName>
    </submittedName>
</protein>
<gene>
    <name evidence="1" type="ORF">RRG08_018546</name>
</gene>
<reference evidence="1" key="1">
    <citation type="journal article" date="2023" name="G3 (Bethesda)">
        <title>A reference genome for the long-term kleptoplast-retaining sea slug Elysia crispata morphotype clarki.</title>
        <authorList>
            <person name="Eastman K.E."/>
            <person name="Pendleton A.L."/>
            <person name="Shaikh M.A."/>
            <person name="Suttiyut T."/>
            <person name="Ogas R."/>
            <person name="Tomko P."/>
            <person name="Gavelis G."/>
            <person name="Widhalm J.R."/>
            <person name="Wisecaver J.H."/>
        </authorList>
    </citation>
    <scope>NUCLEOTIDE SEQUENCE</scope>
    <source>
        <strain evidence="1">ECLA1</strain>
    </source>
</reference>
<proteinExistence type="predicted"/>
<dbReference type="Proteomes" id="UP001283361">
    <property type="component" value="Unassembled WGS sequence"/>
</dbReference>
<accession>A0AAE1APK2</accession>